<evidence type="ECO:0000313" key="3">
    <source>
        <dbReference type="Proteomes" id="UP001328107"/>
    </source>
</evidence>
<evidence type="ECO:0000256" key="1">
    <source>
        <dbReference type="SAM" id="Phobius"/>
    </source>
</evidence>
<dbReference type="PANTHER" id="PTHR34149:SF12">
    <property type="entry name" value="MEMBRANE PROTEIN UL56"/>
    <property type="match status" value="1"/>
</dbReference>
<feature type="transmembrane region" description="Helical" evidence="1">
    <location>
        <begin position="154"/>
        <end position="175"/>
    </location>
</feature>
<feature type="non-terminal residue" evidence="2">
    <location>
        <position position="180"/>
    </location>
</feature>
<reference evidence="3" key="1">
    <citation type="submission" date="2022-10" db="EMBL/GenBank/DDBJ databases">
        <title>Genome assembly of Pristionchus species.</title>
        <authorList>
            <person name="Yoshida K."/>
            <person name="Sommer R.J."/>
        </authorList>
    </citation>
    <scope>NUCLEOTIDE SEQUENCE [LARGE SCALE GENOMIC DNA]</scope>
    <source>
        <strain evidence="3">RS5460</strain>
    </source>
</reference>
<sequence>FSLLIHYSLPDSRYYSTFDWKSAIPARTRSKSRISIESMDESESSLIMISSRPPSVRSRVVDPVVLASEPDTFCVLPSRMRTLCLLITLLLVASLIAAIANSLQTAHAGSIRFCKPPNVTRHSAAFICPNDSMFVYYKCCGLPHETKCCTKHKLLIIASLGCVSLAVIISLGFTISKYVF</sequence>
<feature type="transmembrane region" description="Helical" evidence="1">
    <location>
        <begin position="80"/>
        <end position="103"/>
    </location>
</feature>
<dbReference type="InterPro" id="IPR022559">
    <property type="entry name" value="SUP-1-like"/>
</dbReference>
<comment type="caution">
    <text evidence="2">The sequence shown here is derived from an EMBL/GenBank/DDBJ whole genome shotgun (WGS) entry which is preliminary data.</text>
</comment>
<protein>
    <submittedName>
        <fullName evidence="2">Uncharacterized protein</fullName>
    </submittedName>
</protein>
<keyword evidence="1" id="KW-0472">Membrane</keyword>
<name>A0AAN5CNN1_9BILA</name>
<proteinExistence type="predicted"/>
<keyword evidence="3" id="KW-1185">Reference proteome</keyword>
<organism evidence="2 3">
    <name type="scientific">Pristionchus mayeri</name>
    <dbReference type="NCBI Taxonomy" id="1317129"/>
    <lineage>
        <taxon>Eukaryota</taxon>
        <taxon>Metazoa</taxon>
        <taxon>Ecdysozoa</taxon>
        <taxon>Nematoda</taxon>
        <taxon>Chromadorea</taxon>
        <taxon>Rhabditida</taxon>
        <taxon>Rhabditina</taxon>
        <taxon>Diplogasteromorpha</taxon>
        <taxon>Diplogasteroidea</taxon>
        <taxon>Neodiplogasteridae</taxon>
        <taxon>Pristionchus</taxon>
    </lineage>
</organism>
<dbReference type="Proteomes" id="UP001328107">
    <property type="component" value="Unassembled WGS sequence"/>
</dbReference>
<dbReference type="AlphaFoldDB" id="A0AAN5CNN1"/>
<dbReference type="Pfam" id="PF10853">
    <property type="entry name" value="DUF2650"/>
    <property type="match status" value="1"/>
</dbReference>
<keyword evidence="1" id="KW-0812">Transmembrane</keyword>
<keyword evidence="1" id="KW-1133">Transmembrane helix</keyword>
<evidence type="ECO:0000313" key="2">
    <source>
        <dbReference type="EMBL" id="GMR47826.1"/>
    </source>
</evidence>
<accession>A0AAN5CNN1</accession>
<dbReference type="EMBL" id="BTRK01000004">
    <property type="protein sequence ID" value="GMR47826.1"/>
    <property type="molecule type" value="Genomic_DNA"/>
</dbReference>
<gene>
    <name evidence="2" type="ORF">PMAYCL1PPCAC_18021</name>
</gene>
<dbReference type="PANTHER" id="PTHR34149">
    <property type="entry name" value="PROTEIN CBG11905-RELATED"/>
    <property type="match status" value="1"/>
</dbReference>
<feature type="non-terminal residue" evidence="2">
    <location>
        <position position="1"/>
    </location>
</feature>